<dbReference type="Proteomes" id="UP000527355">
    <property type="component" value="Unassembled WGS sequence"/>
</dbReference>
<evidence type="ECO:0000256" key="1">
    <source>
        <dbReference type="SAM" id="MobiDB-lite"/>
    </source>
</evidence>
<dbReference type="AlphaFoldDB" id="A0A7J7XI24"/>
<evidence type="ECO:0000313" key="2">
    <source>
        <dbReference type="EMBL" id="KAF6349178.1"/>
    </source>
</evidence>
<keyword evidence="3" id="KW-1185">Reference proteome</keyword>
<dbReference type="EMBL" id="JABWUV010000006">
    <property type="protein sequence ID" value="KAF6349178.1"/>
    <property type="molecule type" value="Genomic_DNA"/>
</dbReference>
<gene>
    <name evidence="2" type="ORF">mMyoMyo1_011734</name>
</gene>
<reference evidence="2 3" key="1">
    <citation type="journal article" date="2020" name="Nature">
        <title>Six reference-quality genomes reveal evolution of bat adaptations.</title>
        <authorList>
            <person name="Jebb D."/>
            <person name="Huang Z."/>
            <person name="Pippel M."/>
            <person name="Hughes G.M."/>
            <person name="Lavrichenko K."/>
            <person name="Devanna P."/>
            <person name="Winkler S."/>
            <person name="Jermiin L.S."/>
            <person name="Skirmuntt E.C."/>
            <person name="Katzourakis A."/>
            <person name="Burkitt-Gray L."/>
            <person name="Ray D.A."/>
            <person name="Sullivan K.A.M."/>
            <person name="Roscito J.G."/>
            <person name="Kirilenko B.M."/>
            <person name="Davalos L.M."/>
            <person name="Corthals A.P."/>
            <person name="Power M.L."/>
            <person name="Jones G."/>
            <person name="Ransome R.D."/>
            <person name="Dechmann D.K.N."/>
            <person name="Locatelli A.G."/>
            <person name="Puechmaille S.J."/>
            <person name="Fedrigo O."/>
            <person name="Jarvis E.D."/>
            <person name="Hiller M."/>
            <person name="Vernes S.C."/>
            <person name="Myers E.W."/>
            <person name="Teeling E.C."/>
        </authorList>
    </citation>
    <scope>NUCLEOTIDE SEQUENCE [LARGE SCALE GENOMIC DNA]</scope>
    <source>
        <strain evidence="2">MMyoMyo1</strain>
        <tissue evidence="2">Flight muscle</tissue>
    </source>
</reference>
<feature type="region of interest" description="Disordered" evidence="1">
    <location>
        <begin position="107"/>
        <end position="127"/>
    </location>
</feature>
<evidence type="ECO:0000313" key="3">
    <source>
        <dbReference type="Proteomes" id="UP000527355"/>
    </source>
</evidence>
<proteinExistence type="predicted"/>
<feature type="compositionally biased region" description="Basic and acidic residues" evidence="1">
    <location>
        <begin position="9"/>
        <end position="29"/>
    </location>
</feature>
<accession>A0A7J7XI24</accession>
<comment type="caution">
    <text evidence="2">The sequence shown here is derived from an EMBL/GenBank/DDBJ whole genome shotgun (WGS) entry which is preliminary data.</text>
</comment>
<organism evidence="2 3">
    <name type="scientific">Myotis myotis</name>
    <name type="common">Greater mouse-eared bat</name>
    <name type="synonym">Vespertilio myotis</name>
    <dbReference type="NCBI Taxonomy" id="51298"/>
    <lineage>
        <taxon>Eukaryota</taxon>
        <taxon>Metazoa</taxon>
        <taxon>Chordata</taxon>
        <taxon>Craniata</taxon>
        <taxon>Vertebrata</taxon>
        <taxon>Euteleostomi</taxon>
        <taxon>Mammalia</taxon>
        <taxon>Eutheria</taxon>
        <taxon>Laurasiatheria</taxon>
        <taxon>Chiroptera</taxon>
        <taxon>Yangochiroptera</taxon>
        <taxon>Vespertilionidae</taxon>
        <taxon>Myotis</taxon>
    </lineage>
</organism>
<protein>
    <submittedName>
        <fullName evidence="2">Uncharacterized protein</fullName>
    </submittedName>
</protein>
<sequence length="148" mass="16462">MQNLEVEEEAARKPRGEMGEERGSEREGEGVNCHCPPHPHPTIALYCSNAFRRVVRLHTGVRTHPPQEATEMSVHMQRHSTCSWAQAILSSLSLSLRHTHIHTTTCPHTHTTATTKHTDPRPSLATDMPSCRLLAAPQPSCHTPSARK</sequence>
<name>A0A7J7XI24_MYOMY</name>
<feature type="region of interest" description="Disordered" evidence="1">
    <location>
        <begin position="1"/>
        <end position="31"/>
    </location>
</feature>